<keyword evidence="1" id="KW-0812">Transmembrane</keyword>
<dbReference type="EMBL" id="AAZO01005370">
    <property type="status" value="NOT_ANNOTATED_CDS"/>
    <property type="molecule type" value="Genomic_DNA"/>
</dbReference>
<evidence type="ECO:0000313" key="4">
    <source>
        <dbReference type="Proteomes" id="UP000009046"/>
    </source>
</evidence>
<name>E0VTY0_PEDHC</name>
<dbReference type="Proteomes" id="UP000009046">
    <property type="component" value="Unassembled WGS sequence"/>
</dbReference>
<feature type="transmembrane region" description="Helical" evidence="1">
    <location>
        <begin position="28"/>
        <end position="51"/>
    </location>
</feature>
<feature type="transmembrane region" description="Helical" evidence="1">
    <location>
        <begin position="63"/>
        <end position="81"/>
    </location>
</feature>
<protein>
    <submittedName>
        <fullName evidence="2 3">Uncharacterized protein</fullName>
    </submittedName>
</protein>
<keyword evidence="4" id="KW-1185">Reference proteome</keyword>
<sequence>MSGLSVENLKINSVETNHVRFNQPLMNWFHFLNFATLAVVCLIMTKIYNGFLLFYKWLFPFKYIIKNPTILVSFFFLVLNMNK</sequence>
<dbReference type="VEuPathDB" id="VectorBase:PHUM440120"/>
<keyword evidence="1" id="KW-0472">Membrane</keyword>
<dbReference type="CTD" id="8230867"/>
<gene>
    <name evidence="3" type="primary">8230867</name>
    <name evidence="2" type="ORF">Phum_PHUM440120</name>
</gene>
<dbReference type="KEGG" id="phu:Phum_PHUM440120"/>
<dbReference type="InParanoid" id="E0VTY0"/>
<dbReference type="AlphaFoldDB" id="E0VTY0"/>
<dbReference type="HOGENOM" id="CLU_2545349_0_0_1"/>
<accession>E0VTY0</accession>
<evidence type="ECO:0000313" key="3">
    <source>
        <dbReference type="EnsemblMetazoa" id="PHUM440120-PA"/>
    </source>
</evidence>
<dbReference type="RefSeq" id="XP_002429574.1">
    <property type="nucleotide sequence ID" value="XM_002429529.1"/>
</dbReference>
<dbReference type="EnsemblMetazoa" id="PHUM440120-RA">
    <property type="protein sequence ID" value="PHUM440120-PA"/>
    <property type="gene ID" value="PHUM440120"/>
</dbReference>
<reference evidence="2" key="1">
    <citation type="submission" date="2007-04" db="EMBL/GenBank/DDBJ databases">
        <title>Annotation of Pediculus humanus corporis strain USDA.</title>
        <authorList>
            <person name="Kirkness E."/>
            <person name="Hannick L."/>
            <person name="Hass B."/>
            <person name="Bruggner R."/>
            <person name="Lawson D."/>
            <person name="Bidwell S."/>
            <person name="Joardar V."/>
            <person name="Caler E."/>
            <person name="Walenz B."/>
            <person name="Inman J."/>
            <person name="Schobel S."/>
            <person name="Galinsky K."/>
            <person name="Amedeo P."/>
            <person name="Strausberg R."/>
        </authorList>
    </citation>
    <scope>NUCLEOTIDE SEQUENCE</scope>
    <source>
        <strain evidence="2">USDA</strain>
    </source>
</reference>
<evidence type="ECO:0000256" key="1">
    <source>
        <dbReference type="SAM" id="Phobius"/>
    </source>
</evidence>
<reference evidence="2" key="2">
    <citation type="submission" date="2007-04" db="EMBL/GenBank/DDBJ databases">
        <title>The genome of the human body louse.</title>
        <authorList>
            <consortium name="The Human Body Louse Genome Consortium"/>
            <person name="Kirkness E."/>
            <person name="Walenz B."/>
            <person name="Hass B."/>
            <person name="Bruggner R."/>
            <person name="Strausberg R."/>
        </authorList>
    </citation>
    <scope>NUCLEOTIDE SEQUENCE</scope>
    <source>
        <strain evidence="2">USDA</strain>
    </source>
</reference>
<dbReference type="GeneID" id="8230867"/>
<proteinExistence type="predicted"/>
<dbReference type="EMBL" id="DS235774">
    <property type="protein sequence ID" value="EEB16836.1"/>
    <property type="molecule type" value="Genomic_DNA"/>
</dbReference>
<keyword evidence="1" id="KW-1133">Transmembrane helix</keyword>
<reference evidence="3" key="3">
    <citation type="submission" date="2021-02" db="UniProtKB">
        <authorList>
            <consortium name="EnsemblMetazoa"/>
        </authorList>
    </citation>
    <scope>IDENTIFICATION</scope>
    <source>
        <strain evidence="3">USDA</strain>
    </source>
</reference>
<evidence type="ECO:0000313" key="2">
    <source>
        <dbReference type="EMBL" id="EEB16836.1"/>
    </source>
</evidence>
<organism>
    <name type="scientific">Pediculus humanus subsp. corporis</name>
    <name type="common">Body louse</name>
    <dbReference type="NCBI Taxonomy" id="121224"/>
    <lineage>
        <taxon>Eukaryota</taxon>
        <taxon>Metazoa</taxon>
        <taxon>Ecdysozoa</taxon>
        <taxon>Arthropoda</taxon>
        <taxon>Hexapoda</taxon>
        <taxon>Insecta</taxon>
        <taxon>Pterygota</taxon>
        <taxon>Neoptera</taxon>
        <taxon>Paraneoptera</taxon>
        <taxon>Psocodea</taxon>
        <taxon>Troctomorpha</taxon>
        <taxon>Phthiraptera</taxon>
        <taxon>Anoplura</taxon>
        <taxon>Pediculidae</taxon>
        <taxon>Pediculus</taxon>
    </lineage>
</organism>